<accession>W9XDM2</accession>
<dbReference type="PANTHER" id="PTHR36156">
    <property type="entry name" value="SLR2101 PROTEIN"/>
    <property type="match status" value="1"/>
</dbReference>
<evidence type="ECO:0000313" key="1">
    <source>
        <dbReference type="EMBL" id="EXJ75061.1"/>
    </source>
</evidence>
<dbReference type="InterPro" id="IPR047142">
    <property type="entry name" value="OryJ/VirC-like"/>
</dbReference>
<organism evidence="1 2">
    <name type="scientific">Cladophialophora psammophila CBS 110553</name>
    <dbReference type="NCBI Taxonomy" id="1182543"/>
    <lineage>
        <taxon>Eukaryota</taxon>
        <taxon>Fungi</taxon>
        <taxon>Dikarya</taxon>
        <taxon>Ascomycota</taxon>
        <taxon>Pezizomycotina</taxon>
        <taxon>Eurotiomycetes</taxon>
        <taxon>Chaetothyriomycetidae</taxon>
        <taxon>Chaetothyriales</taxon>
        <taxon>Herpotrichiellaceae</taxon>
        <taxon>Cladophialophora</taxon>
    </lineage>
</organism>
<dbReference type="InterPro" id="IPR011051">
    <property type="entry name" value="RmlC_Cupin_sf"/>
</dbReference>
<dbReference type="AlphaFoldDB" id="W9XDM2"/>
<comment type="caution">
    <text evidence="1">The sequence shown here is derived from an EMBL/GenBank/DDBJ whole genome shotgun (WGS) entry which is preliminary data.</text>
</comment>
<evidence type="ECO:0000313" key="2">
    <source>
        <dbReference type="Proteomes" id="UP000019471"/>
    </source>
</evidence>
<reference evidence="1 2" key="1">
    <citation type="submission" date="2013-03" db="EMBL/GenBank/DDBJ databases">
        <title>The Genome Sequence of Cladophialophora psammophila CBS 110553.</title>
        <authorList>
            <consortium name="The Broad Institute Genomics Platform"/>
            <person name="Cuomo C."/>
            <person name="de Hoog S."/>
            <person name="Gorbushina A."/>
            <person name="Walker B."/>
            <person name="Young S.K."/>
            <person name="Zeng Q."/>
            <person name="Gargeya S."/>
            <person name="Fitzgerald M."/>
            <person name="Haas B."/>
            <person name="Abouelleil A."/>
            <person name="Allen A.W."/>
            <person name="Alvarado L."/>
            <person name="Arachchi H.M."/>
            <person name="Berlin A.M."/>
            <person name="Chapman S.B."/>
            <person name="Gainer-Dewar J."/>
            <person name="Goldberg J."/>
            <person name="Griggs A."/>
            <person name="Gujja S."/>
            <person name="Hansen M."/>
            <person name="Howarth C."/>
            <person name="Imamovic A."/>
            <person name="Ireland A."/>
            <person name="Larimer J."/>
            <person name="McCowan C."/>
            <person name="Murphy C."/>
            <person name="Pearson M."/>
            <person name="Poon T.W."/>
            <person name="Priest M."/>
            <person name="Roberts A."/>
            <person name="Saif S."/>
            <person name="Shea T."/>
            <person name="Sisk P."/>
            <person name="Sykes S."/>
            <person name="Wortman J."/>
            <person name="Nusbaum C."/>
            <person name="Birren B."/>
        </authorList>
    </citation>
    <scope>NUCLEOTIDE SEQUENCE [LARGE SCALE GENOMIC DNA]</scope>
    <source>
        <strain evidence="1 2">CBS 110553</strain>
    </source>
</reference>
<dbReference type="RefSeq" id="XP_007740563.1">
    <property type="nucleotide sequence ID" value="XM_007742373.1"/>
</dbReference>
<dbReference type="Gene3D" id="2.60.120.10">
    <property type="entry name" value="Jelly Rolls"/>
    <property type="match status" value="1"/>
</dbReference>
<dbReference type="SUPFAM" id="SSF51182">
    <property type="entry name" value="RmlC-like cupins"/>
    <property type="match status" value="1"/>
</dbReference>
<gene>
    <name evidence="1" type="ORF">A1O5_01757</name>
</gene>
<dbReference type="PANTHER" id="PTHR36156:SF2">
    <property type="entry name" value="CUPIN TYPE-2 DOMAIN-CONTAINING PROTEIN"/>
    <property type="match status" value="1"/>
</dbReference>
<dbReference type="Proteomes" id="UP000019471">
    <property type="component" value="Unassembled WGS sequence"/>
</dbReference>
<dbReference type="CDD" id="cd02231">
    <property type="entry name" value="cupin_BLL6423-like"/>
    <property type="match status" value="1"/>
</dbReference>
<dbReference type="HOGENOM" id="CLU_096188_0_3_1"/>
<protein>
    <recommendedName>
        <fullName evidence="3">Cupin 2 conserved barrel domain-containing protein</fullName>
    </recommendedName>
</protein>
<proteinExistence type="predicted"/>
<dbReference type="OrthoDB" id="5840532at2759"/>
<dbReference type="InterPro" id="IPR014710">
    <property type="entry name" value="RmlC-like_jellyroll"/>
</dbReference>
<dbReference type="GeneID" id="19186490"/>
<dbReference type="STRING" id="1182543.W9XDM2"/>
<dbReference type="eggNOG" id="ENOG502SQ28">
    <property type="taxonomic scope" value="Eukaryota"/>
</dbReference>
<dbReference type="EMBL" id="AMGX01000002">
    <property type="protein sequence ID" value="EXJ75061.1"/>
    <property type="molecule type" value="Genomic_DNA"/>
</dbReference>
<keyword evidence="2" id="KW-1185">Reference proteome</keyword>
<name>W9XDM2_9EURO</name>
<sequence>MSEPQTAPSGLRPSKRYIATHDPVTGRSTYASAPDYVYAEFPGFGCVTRSYATSSLPARLQDDEDIKAFESNDTVSSHTRARDFAMPASANKNGISTTQGVNLNVLDVIPGAVGHWHRTVSMDISICVMGELDHELESGGKVRLYPGDHIIQRATLHRWSNSSKEQPARLIAAILPCEDFHVGGKPVQEAHFAFGEGKPQ</sequence>
<evidence type="ECO:0008006" key="3">
    <source>
        <dbReference type="Google" id="ProtNLM"/>
    </source>
</evidence>